<keyword evidence="8" id="KW-0408">Iron</keyword>
<keyword evidence="9" id="KW-0106">Calcium</keyword>
<evidence type="ECO:0000256" key="10">
    <source>
        <dbReference type="RuleBase" id="RU004241"/>
    </source>
</evidence>
<accession>A0A6A4LCY2</accession>
<dbReference type="GO" id="GO:0046872">
    <property type="term" value="F:metal ion binding"/>
    <property type="evidence" value="ECO:0007669"/>
    <property type="project" value="UniProtKB-KW"/>
</dbReference>
<evidence type="ECO:0000256" key="7">
    <source>
        <dbReference type="ARBA" id="ARBA00023002"/>
    </source>
</evidence>
<dbReference type="EMBL" id="QEFC01001863">
    <property type="protein sequence ID" value="KAE9455272.1"/>
    <property type="molecule type" value="Genomic_DNA"/>
</dbReference>
<feature type="binding site" evidence="9">
    <location>
        <position position="10"/>
    </location>
    <ligand>
        <name>Ca(2+)</name>
        <dbReference type="ChEBI" id="CHEBI:29108"/>
        <label>2</label>
    </ligand>
</feature>
<keyword evidence="7" id="KW-0560">Oxidoreductase</keyword>
<evidence type="ECO:0000313" key="13">
    <source>
        <dbReference type="Proteomes" id="UP000428333"/>
    </source>
</evidence>
<keyword evidence="5" id="KW-0349">Heme</keyword>
<protein>
    <recommendedName>
        <fullName evidence="3">peroxidase</fullName>
        <ecNumber evidence="3">1.11.1.7</ecNumber>
    </recommendedName>
</protein>
<feature type="non-terminal residue" evidence="12">
    <location>
        <position position="1"/>
    </location>
</feature>
<dbReference type="GO" id="GO:0006979">
    <property type="term" value="P:response to oxidative stress"/>
    <property type="evidence" value="ECO:0007669"/>
    <property type="project" value="InterPro"/>
</dbReference>
<dbReference type="PROSITE" id="PS50873">
    <property type="entry name" value="PEROXIDASE_4"/>
    <property type="match status" value="1"/>
</dbReference>
<dbReference type="InterPro" id="IPR010255">
    <property type="entry name" value="Haem_peroxidase_sf"/>
</dbReference>
<dbReference type="Gene3D" id="1.10.420.10">
    <property type="entry name" value="Peroxidase, domain 2"/>
    <property type="match status" value="1"/>
</dbReference>
<evidence type="ECO:0000256" key="1">
    <source>
        <dbReference type="ARBA" id="ARBA00000189"/>
    </source>
</evidence>
<dbReference type="Pfam" id="PF00141">
    <property type="entry name" value="peroxidase"/>
    <property type="match status" value="1"/>
</dbReference>
<sequence>MDPHSSLAFDTHYFTILNQHKGLFQSDVALLTNKRSAEMVKQLQSTDDFFFEFNKSMKKMEAVELLTGKDGEIRKKCRVVN</sequence>
<comment type="catalytic activity">
    <reaction evidence="1">
        <text>2 a phenolic donor + H2O2 = 2 a phenolic radical donor + 2 H2O</text>
        <dbReference type="Rhea" id="RHEA:56136"/>
        <dbReference type="ChEBI" id="CHEBI:15377"/>
        <dbReference type="ChEBI" id="CHEBI:16240"/>
        <dbReference type="ChEBI" id="CHEBI:139520"/>
        <dbReference type="ChEBI" id="CHEBI:139521"/>
        <dbReference type="EC" id="1.11.1.7"/>
    </reaction>
</comment>
<evidence type="ECO:0000256" key="6">
    <source>
        <dbReference type="ARBA" id="ARBA00022723"/>
    </source>
</evidence>
<evidence type="ECO:0000256" key="5">
    <source>
        <dbReference type="ARBA" id="ARBA00022617"/>
    </source>
</evidence>
<dbReference type="InterPro" id="IPR002016">
    <property type="entry name" value="Haem_peroxidase"/>
</dbReference>
<comment type="similarity">
    <text evidence="10">Belongs to the peroxidase family.</text>
</comment>
<evidence type="ECO:0000256" key="3">
    <source>
        <dbReference type="ARBA" id="ARBA00012313"/>
    </source>
</evidence>
<dbReference type="PANTHER" id="PTHR31517:SF84">
    <property type="entry name" value="PEROXIDASE"/>
    <property type="match status" value="1"/>
</dbReference>
<evidence type="ECO:0000256" key="2">
    <source>
        <dbReference type="ARBA" id="ARBA00001970"/>
    </source>
</evidence>
<dbReference type="Proteomes" id="UP000428333">
    <property type="component" value="Linkage Group LG07"/>
</dbReference>
<keyword evidence="4" id="KW-0575">Peroxidase</keyword>
<evidence type="ECO:0000256" key="9">
    <source>
        <dbReference type="PIRSR" id="PIRSR600823-3"/>
    </source>
</evidence>
<feature type="binding site" evidence="9">
    <location>
        <position position="2"/>
    </location>
    <ligand>
        <name>Ca(2+)</name>
        <dbReference type="ChEBI" id="CHEBI:29108"/>
        <label>2</label>
    </ligand>
</feature>
<evidence type="ECO:0000259" key="11">
    <source>
        <dbReference type="PROSITE" id="PS50873"/>
    </source>
</evidence>
<reference evidence="12 13" key="1">
    <citation type="journal article" date="2019" name="Genome Biol. Evol.">
        <title>The Rhododendron genome and chromosomal organization provide insight into shared whole-genome duplications across the heath family (Ericaceae).</title>
        <authorList>
            <person name="Soza V.L."/>
            <person name="Lindsley D."/>
            <person name="Waalkes A."/>
            <person name="Ramage E."/>
            <person name="Patwardhan R.P."/>
            <person name="Burton J.N."/>
            <person name="Adey A."/>
            <person name="Kumar A."/>
            <person name="Qiu R."/>
            <person name="Shendure J."/>
            <person name="Hall B."/>
        </authorList>
    </citation>
    <scope>NUCLEOTIDE SEQUENCE [LARGE SCALE GENOMIC DNA]</scope>
    <source>
        <strain evidence="12">RSF 1966-606</strain>
    </source>
</reference>
<comment type="caution">
    <text evidence="12">The sequence shown here is derived from an EMBL/GenBank/DDBJ whole genome shotgun (WGS) entry which is preliminary data.</text>
</comment>
<dbReference type="EC" id="1.11.1.7" evidence="3"/>
<keyword evidence="13" id="KW-1185">Reference proteome</keyword>
<evidence type="ECO:0000313" key="12">
    <source>
        <dbReference type="EMBL" id="KAE9455272.1"/>
    </source>
</evidence>
<comment type="cofactor">
    <cofactor evidence="9">
        <name>Ca(2+)</name>
        <dbReference type="ChEBI" id="CHEBI:29108"/>
    </cofactor>
    <text evidence="9">Binds 2 calcium ions per subunit.</text>
</comment>
<keyword evidence="6 9" id="KW-0479">Metal-binding</keyword>
<evidence type="ECO:0000256" key="4">
    <source>
        <dbReference type="ARBA" id="ARBA00022559"/>
    </source>
</evidence>
<dbReference type="PANTHER" id="PTHR31517">
    <property type="match status" value="1"/>
</dbReference>
<dbReference type="OrthoDB" id="2113341at2759"/>
<dbReference type="AlphaFoldDB" id="A0A6A4LCY2"/>
<name>A0A6A4LCY2_9ERIC</name>
<dbReference type="GO" id="GO:0140825">
    <property type="term" value="F:lactoperoxidase activity"/>
    <property type="evidence" value="ECO:0007669"/>
    <property type="project" value="UniProtKB-EC"/>
</dbReference>
<dbReference type="InterPro" id="IPR000823">
    <property type="entry name" value="Peroxidase_pln"/>
</dbReference>
<dbReference type="SUPFAM" id="SSF48113">
    <property type="entry name" value="Heme-dependent peroxidases"/>
    <property type="match status" value="1"/>
</dbReference>
<gene>
    <name evidence="12" type="ORF">C3L33_12819</name>
</gene>
<dbReference type="Gene3D" id="1.10.520.10">
    <property type="match status" value="1"/>
</dbReference>
<evidence type="ECO:0000256" key="8">
    <source>
        <dbReference type="ARBA" id="ARBA00023004"/>
    </source>
</evidence>
<dbReference type="GO" id="GO:0020037">
    <property type="term" value="F:heme binding"/>
    <property type="evidence" value="ECO:0007669"/>
    <property type="project" value="InterPro"/>
</dbReference>
<proteinExistence type="inferred from homology"/>
<organism evidence="12 13">
    <name type="scientific">Rhododendron williamsianum</name>
    <dbReference type="NCBI Taxonomy" id="262921"/>
    <lineage>
        <taxon>Eukaryota</taxon>
        <taxon>Viridiplantae</taxon>
        <taxon>Streptophyta</taxon>
        <taxon>Embryophyta</taxon>
        <taxon>Tracheophyta</taxon>
        <taxon>Spermatophyta</taxon>
        <taxon>Magnoliopsida</taxon>
        <taxon>eudicotyledons</taxon>
        <taxon>Gunneridae</taxon>
        <taxon>Pentapetalae</taxon>
        <taxon>asterids</taxon>
        <taxon>Ericales</taxon>
        <taxon>Ericaceae</taxon>
        <taxon>Ericoideae</taxon>
        <taxon>Rhodoreae</taxon>
        <taxon>Rhododendron</taxon>
    </lineage>
</organism>
<feature type="domain" description="Plant heme peroxidase family profile" evidence="11">
    <location>
        <begin position="1"/>
        <end position="81"/>
    </location>
</feature>
<comment type="cofactor">
    <cofactor evidence="2">
        <name>heme b</name>
        <dbReference type="ChEBI" id="CHEBI:60344"/>
    </cofactor>
</comment>